<reference evidence="7 8" key="1">
    <citation type="submission" date="2018-11" db="EMBL/GenBank/DDBJ databases">
        <authorList>
            <consortium name="Pathogen Informatics"/>
        </authorList>
    </citation>
    <scope>NUCLEOTIDE SEQUENCE [LARGE SCALE GENOMIC DNA]</scope>
</reference>
<gene>
    <name evidence="7" type="ORF">SVUK_LOCUS5563</name>
</gene>
<dbReference type="OrthoDB" id="5835829at2759"/>
<evidence type="ECO:0000256" key="3">
    <source>
        <dbReference type="ARBA" id="ARBA00022676"/>
    </source>
</evidence>
<keyword evidence="8" id="KW-1185">Reference proteome</keyword>
<dbReference type="PANTHER" id="PTHR48043:SF145">
    <property type="entry name" value="FI06409P-RELATED"/>
    <property type="match status" value="1"/>
</dbReference>
<dbReference type="InterPro" id="IPR050271">
    <property type="entry name" value="UDP-glycosyltransferase"/>
</dbReference>
<organism evidence="7 8">
    <name type="scientific">Strongylus vulgaris</name>
    <name type="common">Blood worm</name>
    <dbReference type="NCBI Taxonomy" id="40348"/>
    <lineage>
        <taxon>Eukaryota</taxon>
        <taxon>Metazoa</taxon>
        <taxon>Ecdysozoa</taxon>
        <taxon>Nematoda</taxon>
        <taxon>Chromadorea</taxon>
        <taxon>Rhabditida</taxon>
        <taxon>Rhabditina</taxon>
        <taxon>Rhabditomorpha</taxon>
        <taxon>Strongyloidea</taxon>
        <taxon>Strongylidae</taxon>
        <taxon>Strongylus</taxon>
    </lineage>
</organism>
<accession>A0A3P7KHK1</accession>
<evidence type="ECO:0000256" key="2">
    <source>
        <dbReference type="ARBA" id="ARBA00012544"/>
    </source>
</evidence>
<keyword evidence="3" id="KW-0328">Glycosyltransferase</keyword>
<proteinExistence type="inferred from homology"/>
<evidence type="ECO:0000256" key="6">
    <source>
        <dbReference type="ARBA" id="ARBA00047475"/>
    </source>
</evidence>
<evidence type="ECO:0000313" key="8">
    <source>
        <dbReference type="Proteomes" id="UP000270094"/>
    </source>
</evidence>
<evidence type="ECO:0000256" key="5">
    <source>
        <dbReference type="ARBA" id="ARBA00022729"/>
    </source>
</evidence>
<dbReference type="PANTHER" id="PTHR48043">
    <property type="entry name" value="EG:EG0003.4 PROTEIN-RELATED"/>
    <property type="match status" value="1"/>
</dbReference>
<comment type="similarity">
    <text evidence="1">Belongs to the UDP-glycosyltransferase family.</text>
</comment>
<comment type="catalytic activity">
    <reaction evidence="6">
        <text>glucuronate acceptor + UDP-alpha-D-glucuronate = acceptor beta-D-glucuronoside + UDP + H(+)</text>
        <dbReference type="Rhea" id="RHEA:21032"/>
        <dbReference type="ChEBI" id="CHEBI:15378"/>
        <dbReference type="ChEBI" id="CHEBI:58052"/>
        <dbReference type="ChEBI" id="CHEBI:58223"/>
        <dbReference type="ChEBI" id="CHEBI:132367"/>
        <dbReference type="ChEBI" id="CHEBI:132368"/>
        <dbReference type="EC" id="2.4.1.17"/>
    </reaction>
</comment>
<evidence type="ECO:0000256" key="4">
    <source>
        <dbReference type="ARBA" id="ARBA00022679"/>
    </source>
</evidence>
<dbReference type="Pfam" id="PF00201">
    <property type="entry name" value="UDPGT"/>
    <property type="match status" value="1"/>
</dbReference>
<evidence type="ECO:0000313" key="7">
    <source>
        <dbReference type="EMBL" id="VDM70565.1"/>
    </source>
</evidence>
<feature type="non-terminal residue" evidence="7">
    <location>
        <position position="155"/>
    </location>
</feature>
<dbReference type="SUPFAM" id="SSF53756">
    <property type="entry name" value="UDP-Glycosyltransferase/glycogen phosphorylase"/>
    <property type="match status" value="1"/>
</dbReference>
<dbReference type="EMBL" id="UYYB01016641">
    <property type="protein sequence ID" value="VDM70565.1"/>
    <property type="molecule type" value="Genomic_DNA"/>
</dbReference>
<keyword evidence="4" id="KW-0808">Transferase</keyword>
<protein>
    <recommendedName>
        <fullName evidence="2">glucuronosyltransferase</fullName>
        <ecNumber evidence="2">2.4.1.17</ecNumber>
    </recommendedName>
</protein>
<dbReference type="GO" id="GO:0015020">
    <property type="term" value="F:glucuronosyltransferase activity"/>
    <property type="evidence" value="ECO:0007669"/>
    <property type="project" value="UniProtKB-EC"/>
</dbReference>
<keyword evidence="5" id="KW-0732">Signal</keyword>
<dbReference type="AlphaFoldDB" id="A0A3P7KHK1"/>
<name>A0A3P7KHK1_STRVU</name>
<dbReference type="EC" id="2.4.1.17" evidence="2"/>
<sequence>MTFLERTVNFATILILRIVVKQIMRKYEDMLGWHGIYSRIEDYKARTNYILSNSDEFLEFAVPTSQRIVHVGGIALPEKTELTKELRDLMERGDRAGVVYISFGTIVPTKDMPSHFREAIFHVAKTFPQITFLWKMDADDEAPLIPNLHSFTWVP</sequence>
<dbReference type="Proteomes" id="UP000270094">
    <property type="component" value="Unassembled WGS sequence"/>
</dbReference>
<evidence type="ECO:0000256" key="1">
    <source>
        <dbReference type="ARBA" id="ARBA00009995"/>
    </source>
</evidence>
<dbReference type="InterPro" id="IPR002213">
    <property type="entry name" value="UDP_glucos_trans"/>
</dbReference>
<dbReference type="Gene3D" id="3.40.50.2000">
    <property type="entry name" value="Glycogen Phosphorylase B"/>
    <property type="match status" value="1"/>
</dbReference>